<accession>A0A923S515</accession>
<evidence type="ECO:0000313" key="2">
    <source>
        <dbReference type="Proteomes" id="UP000596827"/>
    </source>
</evidence>
<reference evidence="1" key="1">
    <citation type="submission" date="2020-08" db="EMBL/GenBank/DDBJ databases">
        <title>Ramlibacter sp. GTP1 16S ribosomal RNA gene genome sequencing and assembly.</title>
        <authorList>
            <person name="Kang M."/>
        </authorList>
    </citation>
    <scope>NUCLEOTIDE SEQUENCE</scope>
    <source>
        <strain evidence="1">GTP1</strain>
    </source>
</reference>
<organism evidence="1 2">
    <name type="scientific">Ramlibacter albus</name>
    <dbReference type="NCBI Taxonomy" id="2079448"/>
    <lineage>
        <taxon>Bacteria</taxon>
        <taxon>Pseudomonadati</taxon>
        <taxon>Pseudomonadota</taxon>
        <taxon>Betaproteobacteria</taxon>
        <taxon>Burkholderiales</taxon>
        <taxon>Comamonadaceae</taxon>
        <taxon>Ramlibacter</taxon>
    </lineage>
</organism>
<protein>
    <submittedName>
        <fullName evidence="1">Uncharacterized protein</fullName>
    </submittedName>
</protein>
<proteinExistence type="predicted"/>
<dbReference type="RefSeq" id="WP_187084539.1">
    <property type="nucleotide sequence ID" value="NZ_JACORU010000014.1"/>
</dbReference>
<comment type="caution">
    <text evidence="1">The sequence shown here is derived from an EMBL/GenBank/DDBJ whole genome shotgun (WGS) entry which is preliminary data.</text>
</comment>
<dbReference type="EMBL" id="JACORU010000014">
    <property type="protein sequence ID" value="MBC5768051.1"/>
    <property type="molecule type" value="Genomic_DNA"/>
</dbReference>
<gene>
    <name evidence="1" type="ORF">H8R02_26540</name>
</gene>
<evidence type="ECO:0000313" key="1">
    <source>
        <dbReference type="EMBL" id="MBC5768051.1"/>
    </source>
</evidence>
<sequence length="205" mass="22193">MVAGGWHVVQGGGSGAWAGSTLLPYLSRHSAYETYLDSHGLAVESLLREAGLFDRVQAGLAVLCELRASLDGCFMEVVHWADVEVMWIFSGAAEAGLPLDGIEPRELRKRLGGLHQRVADRMSLARHGEIDLEAALCALVSRLVAWDTQPKLRLADVWKRGTGVLERMLKGGSGSRAALEPEHELALVLDSAGVEYLQQRIARAG</sequence>
<dbReference type="Proteomes" id="UP000596827">
    <property type="component" value="Unassembled WGS sequence"/>
</dbReference>
<keyword evidence="2" id="KW-1185">Reference proteome</keyword>
<name>A0A923S515_9BURK</name>
<dbReference type="AlphaFoldDB" id="A0A923S515"/>